<dbReference type="PANTHER" id="PTHR38731">
    <property type="entry name" value="LIPL45-RELATED LIPOPROTEIN-RELATED"/>
    <property type="match status" value="1"/>
</dbReference>
<dbReference type="EMBL" id="VOLQ01000006">
    <property type="protein sequence ID" value="TWX70085.1"/>
    <property type="molecule type" value="Genomic_DNA"/>
</dbReference>
<evidence type="ECO:0000256" key="1">
    <source>
        <dbReference type="SAM" id="SignalP"/>
    </source>
</evidence>
<feature type="signal peptide" evidence="1">
    <location>
        <begin position="1"/>
        <end position="28"/>
    </location>
</feature>
<gene>
    <name evidence="3" type="ORF">ESZ26_08140</name>
    <name evidence="4" type="ORF">ESZ27_04830</name>
</gene>
<evidence type="ECO:0000313" key="6">
    <source>
        <dbReference type="Proteomes" id="UP000321917"/>
    </source>
</evidence>
<feature type="domain" description="FecR protein" evidence="2">
    <location>
        <begin position="64"/>
        <end position="163"/>
    </location>
</feature>
<keyword evidence="1" id="KW-0732">Signal</keyword>
<dbReference type="EMBL" id="VOLR01000009">
    <property type="protein sequence ID" value="TWX60329.1"/>
    <property type="molecule type" value="Genomic_DNA"/>
</dbReference>
<evidence type="ECO:0000313" key="4">
    <source>
        <dbReference type="EMBL" id="TWX70085.1"/>
    </source>
</evidence>
<reference evidence="4 6" key="1">
    <citation type="submission" date="2019-07" db="EMBL/GenBank/DDBJ databases">
        <title>Genomes of sea-ice associated Colwellia species.</title>
        <authorList>
            <person name="Bowman J.P."/>
        </authorList>
    </citation>
    <scope>NUCLEOTIDE SEQUENCE [LARGE SCALE GENOMIC DNA]</scope>
    <source>
        <strain evidence="3 5">ACAM 607</strain>
        <strain evidence="4 6">IC036</strain>
    </source>
</reference>
<dbReference type="InterPro" id="IPR006860">
    <property type="entry name" value="FecR"/>
</dbReference>
<feature type="chain" id="PRO_5022723562" evidence="1">
    <location>
        <begin position="29"/>
        <end position="391"/>
    </location>
</feature>
<dbReference type="Pfam" id="PF04773">
    <property type="entry name" value="FecR"/>
    <property type="match status" value="1"/>
</dbReference>
<evidence type="ECO:0000313" key="3">
    <source>
        <dbReference type="EMBL" id="TWX60329.1"/>
    </source>
</evidence>
<protein>
    <submittedName>
        <fullName evidence="4">FecR domain-containing protein</fullName>
    </submittedName>
</protein>
<dbReference type="PANTHER" id="PTHR38731:SF1">
    <property type="entry name" value="FECR PROTEIN DOMAIN-CONTAINING PROTEIN"/>
    <property type="match status" value="1"/>
</dbReference>
<accession>A0A5C6QM75</accession>
<keyword evidence="5" id="KW-1185">Reference proteome</keyword>
<dbReference type="OrthoDB" id="7028389at2"/>
<evidence type="ECO:0000259" key="2">
    <source>
        <dbReference type="Pfam" id="PF04773"/>
    </source>
</evidence>
<sequence>MTFSHGRIMNNSLFFCIILLSVTSTLQAANNAGKTIVAKGYVNAEIDQNIRNLTRRSPIFTEDIVKTGASSAAQLRMIDGGLLSISSDSQLAINHYDFNESSKEGRVAMTLLKGGLRTVTGALNKATNNYKMQTPVASIGVRGTHYQVQLLDDDLYLATWQGIIDIDVLAGSEKMHFSLGPTLAYKFAIVRADGRVEFLLTVPAVFSDGYGNDLLANLPLVANPLHFKSGKDNLLVNNEPFNSIAIDSKGSQTFVSNELQTATWAIDTGMERSGEVLFSQIEQYSVISSNGEISNLAMSMNINFNSARVTDSQLSFNDNTGEWFAAMDGVFDQGLLDLQVNFASHNDKLANGKVSGYFINEGYSILGNFTLSEILQPEVNAGGSFLLSQIR</sequence>
<dbReference type="Proteomes" id="UP000321917">
    <property type="component" value="Unassembled WGS sequence"/>
</dbReference>
<evidence type="ECO:0000313" key="5">
    <source>
        <dbReference type="Proteomes" id="UP000321525"/>
    </source>
</evidence>
<dbReference type="Proteomes" id="UP000321525">
    <property type="component" value="Unassembled WGS sequence"/>
</dbReference>
<dbReference type="AlphaFoldDB" id="A0A5C6QM75"/>
<organism evidence="4 6">
    <name type="scientific">Colwellia hornerae</name>
    <dbReference type="NCBI Taxonomy" id="89402"/>
    <lineage>
        <taxon>Bacteria</taxon>
        <taxon>Pseudomonadati</taxon>
        <taxon>Pseudomonadota</taxon>
        <taxon>Gammaproteobacteria</taxon>
        <taxon>Alteromonadales</taxon>
        <taxon>Colwelliaceae</taxon>
        <taxon>Colwellia</taxon>
    </lineage>
</organism>
<name>A0A5C6QM75_9GAMM</name>
<comment type="caution">
    <text evidence="4">The sequence shown here is derived from an EMBL/GenBank/DDBJ whole genome shotgun (WGS) entry which is preliminary data.</text>
</comment>
<proteinExistence type="predicted"/>